<reference evidence="2 3" key="1">
    <citation type="journal article" date="2014" name="BMC Genomics">
        <title>Adaptive genomic structural variation in the grape powdery mildew pathogen, Erysiphe necator.</title>
        <authorList>
            <person name="Jones L."/>
            <person name="Riaz S."/>
            <person name="Morales-Cruz A."/>
            <person name="Amrine K.C."/>
            <person name="McGuire B."/>
            <person name="Gubler W.D."/>
            <person name="Walker M.A."/>
            <person name="Cantu D."/>
        </authorList>
    </citation>
    <scope>NUCLEOTIDE SEQUENCE [LARGE SCALE GENOMIC DNA]</scope>
    <source>
        <strain evidence="3">c</strain>
    </source>
</reference>
<organism evidence="2 3">
    <name type="scientific">Uncinula necator</name>
    <name type="common">Grape powdery mildew</name>
    <dbReference type="NCBI Taxonomy" id="52586"/>
    <lineage>
        <taxon>Eukaryota</taxon>
        <taxon>Fungi</taxon>
        <taxon>Dikarya</taxon>
        <taxon>Ascomycota</taxon>
        <taxon>Pezizomycotina</taxon>
        <taxon>Leotiomycetes</taxon>
        <taxon>Erysiphales</taxon>
        <taxon>Erysiphaceae</taxon>
        <taxon>Erysiphe</taxon>
    </lineage>
</organism>
<dbReference type="EMBL" id="JNVN01000739">
    <property type="protein sequence ID" value="KHJ34722.1"/>
    <property type="molecule type" value="Genomic_DNA"/>
</dbReference>
<keyword evidence="3" id="KW-1185">Reference proteome</keyword>
<evidence type="ECO:0000313" key="2">
    <source>
        <dbReference type="EMBL" id="KHJ34722.1"/>
    </source>
</evidence>
<dbReference type="HOGENOM" id="CLU_018153_4_2_1"/>
<dbReference type="AlphaFoldDB" id="A0A0B1P7Q2"/>
<sequence length="186" mass="20755">MVRVHGKTRVGAPHRSWLAHFPRDQAPRPGFRLFDKSGVAVLYKLRRSIQQCKRYHGFHATRGCSRAPACENCSSTMYSMNECKAPTNCRNCGGPHRSDSRNYLARPSRSGPASKDQLKTIRQMGQREYHAKARAEAAVIRAEVATTSVERLQSTDQSNVQAIIPTNEMAMSEAPTEGDIIPETQL</sequence>
<dbReference type="OMA" id="SMNECKA"/>
<evidence type="ECO:0000313" key="3">
    <source>
        <dbReference type="Proteomes" id="UP000030854"/>
    </source>
</evidence>
<accession>A0A0B1P7Q2</accession>
<feature type="region of interest" description="Disordered" evidence="1">
    <location>
        <begin position="95"/>
        <end position="116"/>
    </location>
</feature>
<gene>
    <name evidence="2" type="ORF">EV44_g4076</name>
</gene>
<protein>
    <submittedName>
        <fullName evidence="2">Putative eka-like protein</fullName>
    </submittedName>
</protein>
<comment type="caution">
    <text evidence="2">The sequence shown here is derived from an EMBL/GenBank/DDBJ whole genome shotgun (WGS) entry which is preliminary data.</text>
</comment>
<proteinExistence type="predicted"/>
<evidence type="ECO:0000256" key="1">
    <source>
        <dbReference type="SAM" id="MobiDB-lite"/>
    </source>
</evidence>
<name>A0A0B1P7Q2_UNCNE</name>
<dbReference type="Proteomes" id="UP000030854">
    <property type="component" value="Unassembled WGS sequence"/>
</dbReference>